<feature type="transmembrane region" description="Helical" evidence="7">
    <location>
        <begin position="193"/>
        <end position="214"/>
    </location>
</feature>
<feature type="domain" description="SSD" evidence="8">
    <location>
        <begin position="218"/>
        <end position="323"/>
    </location>
</feature>
<feature type="transmembrane region" description="Helical" evidence="7">
    <location>
        <begin position="226"/>
        <end position="245"/>
    </location>
</feature>
<dbReference type="InterPro" id="IPR000731">
    <property type="entry name" value="SSD"/>
</dbReference>
<keyword evidence="4 7" id="KW-0812">Transmembrane</keyword>
<reference evidence="9" key="1">
    <citation type="submission" date="2021-01" db="EMBL/GenBank/DDBJ databases">
        <title>Whole genome shotgun sequence of Virgisporangium aurantiacum NBRC 16421.</title>
        <authorList>
            <person name="Komaki H."/>
            <person name="Tamura T."/>
        </authorList>
    </citation>
    <scope>NUCLEOTIDE SEQUENCE</scope>
    <source>
        <strain evidence="9">NBRC 16421</strain>
    </source>
</reference>
<dbReference type="RefSeq" id="WP_203998350.1">
    <property type="nucleotide sequence ID" value="NZ_BOPG01000034.1"/>
</dbReference>
<keyword evidence="6 7" id="KW-0472">Membrane</keyword>
<dbReference type="Proteomes" id="UP000612585">
    <property type="component" value="Unassembled WGS sequence"/>
</dbReference>
<dbReference type="SUPFAM" id="SSF82866">
    <property type="entry name" value="Multidrug efflux transporter AcrB transmembrane domain"/>
    <property type="match status" value="2"/>
</dbReference>
<dbReference type="InterPro" id="IPR004869">
    <property type="entry name" value="MMPL_dom"/>
</dbReference>
<feature type="transmembrane region" description="Helical" evidence="7">
    <location>
        <begin position="360"/>
        <end position="379"/>
    </location>
</feature>
<keyword evidence="5 7" id="KW-1133">Transmembrane helix</keyword>
<protein>
    <submittedName>
        <fullName evidence="9">Putative membrane protein ActII-3</fullName>
    </submittedName>
</protein>
<name>A0A8J3ZB71_9ACTN</name>
<dbReference type="EMBL" id="BOPG01000034">
    <property type="protein sequence ID" value="GIJ58088.1"/>
    <property type="molecule type" value="Genomic_DNA"/>
</dbReference>
<gene>
    <name evidence="9" type="primary">actII-3</name>
    <name evidence="9" type="ORF">Vau01_056040</name>
</gene>
<dbReference type="Gene3D" id="1.20.1640.10">
    <property type="entry name" value="Multidrug efflux transporter AcrB transmembrane domain"/>
    <property type="match status" value="2"/>
</dbReference>
<feature type="transmembrane region" description="Helical" evidence="7">
    <location>
        <begin position="302"/>
        <end position="329"/>
    </location>
</feature>
<evidence type="ECO:0000313" key="9">
    <source>
        <dbReference type="EMBL" id="GIJ58088.1"/>
    </source>
</evidence>
<evidence type="ECO:0000256" key="6">
    <source>
        <dbReference type="ARBA" id="ARBA00023136"/>
    </source>
</evidence>
<evidence type="ECO:0000256" key="5">
    <source>
        <dbReference type="ARBA" id="ARBA00022989"/>
    </source>
</evidence>
<dbReference type="InterPro" id="IPR050545">
    <property type="entry name" value="Mycobact_MmpL"/>
</dbReference>
<comment type="similarity">
    <text evidence="2">Belongs to the resistance-nodulation-cell division (RND) (TC 2.A.6) family. MmpL subfamily.</text>
</comment>
<dbReference type="PANTHER" id="PTHR33406">
    <property type="entry name" value="MEMBRANE PROTEIN MJ1562-RELATED"/>
    <property type="match status" value="1"/>
</dbReference>
<dbReference type="PROSITE" id="PS50156">
    <property type="entry name" value="SSD"/>
    <property type="match status" value="2"/>
</dbReference>
<evidence type="ECO:0000259" key="8">
    <source>
        <dbReference type="PROSITE" id="PS50156"/>
    </source>
</evidence>
<feature type="domain" description="SSD" evidence="8">
    <location>
        <begin position="503"/>
        <end position="660"/>
    </location>
</feature>
<keyword evidence="10" id="KW-1185">Reference proteome</keyword>
<evidence type="ECO:0000256" key="2">
    <source>
        <dbReference type="ARBA" id="ARBA00010157"/>
    </source>
</evidence>
<feature type="transmembrane region" description="Helical" evidence="7">
    <location>
        <begin position="168"/>
        <end position="186"/>
    </location>
</feature>
<dbReference type="PANTHER" id="PTHR33406:SF6">
    <property type="entry name" value="MEMBRANE PROTEIN YDGH-RELATED"/>
    <property type="match status" value="1"/>
</dbReference>
<dbReference type="Pfam" id="PF03176">
    <property type="entry name" value="MMPL"/>
    <property type="match status" value="2"/>
</dbReference>
<evidence type="ECO:0000256" key="1">
    <source>
        <dbReference type="ARBA" id="ARBA00004651"/>
    </source>
</evidence>
<proteinExistence type="inferred from homology"/>
<dbReference type="GO" id="GO:0005886">
    <property type="term" value="C:plasma membrane"/>
    <property type="evidence" value="ECO:0007669"/>
    <property type="project" value="UniProtKB-SubCell"/>
</dbReference>
<comment type="subcellular location">
    <subcellularLocation>
        <location evidence="1">Cell membrane</location>
        <topology evidence="1">Multi-pass membrane protein</topology>
    </subcellularLocation>
</comment>
<sequence>MSWERIAAIPSGRRTKWLVVAGWVLVIAIATIVAGRIGDVETNDARNWLPADAGSTRALDLADREFTRGDPEYLLLLYVRDSGLTDDDRRKARQDAEALAATPPIEKGTAILVRMPLTAEQAAEDAVGPIVERAREQITGGPAGLRVWVTGGPAIGADFDGAFESLDSVLLLVTAGVVALVLLVTYRSPLLLFVPLVAVGAAVTVAQALVAVSARYGGLVVDGASASILTVLLFGAGTDYALLLVSRYREELHREPDRHTAMRRALARSAPAIVASSATVILALLALVLADMNSTRGLGPVAALGIGSALLAMITLLPAVLVVCGRWVFWPATPRFRPDLAPVGSRYARLVKRGARRPRVVWMGTAVVLAALTAGVATMSTGLPLSASFVTTPDSVRGMTELGRHFPAGSDSPTDVYARADRQAEVTAALGGIAGVAELGEPERSTNGAWVRVPLTLTAESDSARARKTVGAVRAAVRTADPAALVGGPAAEGLDADTAMNRDLRVVLPVILVVVLLVLVVLLRAVVAPVLLLLSVVLSFGAALGASAMIFHLIGFPTVDNSLLLNGFLFLVALGVDYTIFLMTRAREETARHGHAVGVPRALAVTGGVITSAGLVLAATFSVLAVLPLVFMMQLGVTVAVGVLLDTFVVRSLLVPALVLDTGPRSWWPSKLARIGAVSADGPVPERVPAEHH</sequence>
<evidence type="ECO:0000256" key="3">
    <source>
        <dbReference type="ARBA" id="ARBA00022475"/>
    </source>
</evidence>
<evidence type="ECO:0000313" key="10">
    <source>
        <dbReference type="Proteomes" id="UP000612585"/>
    </source>
</evidence>
<feature type="transmembrane region" description="Helical" evidence="7">
    <location>
        <begin position="17"/>
        <end position="38"/>
    </location>
</feature>
<evidence type="ECO:0000256" key="4">
    <source>
        <dbReference type="ARBA" id="ARBA00022692"/>
    </source>
</evidence>
<dbReference type="AlphaFoldDB" id="A0A8J3ZB71"/>
<organism evidence="9 10">
    <name type="scientific">Virgisporangium aurantiacum</name>
    <dbReference type="NCBI Taxonomy" id="175570"/>
    <lineage>
        <taxon>Bacteria</taxon>
        <taxon>Bacillati</taxon>
        <taxon>Actinomycetota</taxon>
        <taxon>Actinomycetes</taxon>
        <taxon>Micromonosporales</taxon>
        <taxon>Micromonosporaceae</taxon>
        <taxon>Virgisporangium</taxon>
    </lineage>
</organism>
<accession>A0A8J3ZB71</accession>
<evidence type="ECO:0000256" key="7">
    <source>
        <dbReference type="SAM" id="Phobius"/>
    </source>
</evidence>
<keyword evidence="3" id="KW-1003">Cell membrane</keyword>
<feature type="transmembrane region" description="Helical" evidence="7">
    <location>
        <begin position="530"/>
        <end position="551"/>
    </location>
</feature>
<comment type="caution">
    <text evidence="9">The sequence shown here is derived from an EMBL/GenBank/DDBJ whole genome shotgun (WGS) entry which is preliminary data.</text>
</comment>
<feature type="transmembrane region" description="Helical" evidence="7">
    <location>
        <begin position="266"/>
        <end position="290"/>
    </location>
</feature>
<feature type="transmembrane region" description="Helical" evidence="7">
    <location>
        <begin position="563"/>
        <end position="581"/>
    </location>
</feature>
<feature type="transmembrane region" description="Helical" evidence="7">
    <location>
        <begin position="602"/>
        <end position="631"/>
    </location>
</feature>
<feature type="transmembrane region" description="Helical" evidence="7">
    <location>
        <begin position="506"/>
        <end position="523"/>
    </location>
</feature>